<dbReference type="Proteomes" id="UP001428817">
    <property type="component" value="Unassembled WGS sequence"/>
</dbReference>
<dbReference type="Gene3D" id="2.60.120.590">
    <property type="entry name" value="Alpha-ketoglutarate-dependent dioxygenase AlkB-like"/>
    <property type="match status" value="1"/>
</dbReference>
<dbReference type="EMBL" id="BAABJP010000051">
    <property type="protein sequence ID" value="GAA5172447.1"/>
    <property type="molecule type" value="Genomic_DNA"/>
</dbReference>
<comment type="caution">
    <text evidence="7">The sequence shown here is derived from an EMBL/GenBank/DDBJ whole genome shotgun (WGS) entry which is preliminary data.</text>
</comment>
<evidence type="ECO:0000256" key="2">
    <source>
        <dbReference type="ARBA" id="ARBA00022723"/>
    </source>
</evidence>
<keyword evidence="8" id="KW-1185">Reference proteome</keyword>
<dbReference type="InterPro" id="IPR004574">
    <property type="entry name" value="Alkb"/>
</dbReference>
<dbReference type="PANTHER" id="PTHR16557:SF2">
    <property type="entry name" value="NUCLEIC ACID DIOXYGENASE ALKBH1"/>
    <property type="match status" value="1"/>
</dbReference>
<feature type="domain" description="Fe2OG dioxygenase" evidence="6">
    <location>
        <begin position="133"/>
        <end position="236"/>
    </location>
</feature>
<reference evidence="8" key="1">
    <citation type="journal article" date="2019" name="Int. J. Syst. Evol. Microbiol.">
        <title>The Global Catalogue of Microorganisms (GCM) 10K type strain sequencing project: providing services to taxonomists for standard genome sequencing and annotation.</title>
        <authorList>
            <consortium name="The Broad Institute Genomics Platform"/>
            <consortium name="The Broad Institute Genome Sequencing Center for Infectious Disease"/>
            <person name="Wu L."/>
            <person name="Ma J."/>
        </authorList>
    </citation>
    <scope>NUCLEOTIDE SEQUENCE [LARGE SCALE GENOMIC DNA]</scope>
    <source>
        <strain evidence="8">JCM 18303</strain>
    </source>
</reference>
<dbReference type="GO" id="GO:0051213">
    <property type="term" value="F:dioxygenase activity"/>
    <property type="evidence" value="ECO:0007669"/>
    <property type="project" value="UniProtKB-KW"/>
</dbReference>
<dbReference type="SUPFAM" id="SSF51197">
    <property type="entry name" value="Clavaminate synthase-like"/>
    <property type="match status" value="1"/>
</dbReference>
<evidence type="ECO:0000313" key="7">
    <source>
        <dbReference type="EMBL" id="GAA5172447.1"/>
    </source>
</evidence>
<dbReference type="PROSITE" id="PS51471">
    <property type="entry name" value="FE2OG_OXY"/>
    <property type="match status" value="1"/>
</dbReference>
<protein>
    <submittedName>
        <fullName evidence="7">Alpha-ketoglutarate-dependent dioxygenase AlkB</fullName>
    </submittedName>
</protein>
<evidence type="ECO:0000256" key="4">
    <source>
        <dbReference type="ARBA" id="ARBA00023002"/>
    </source>
</evidence>
<keyword evidence="3 7" id="KW-0223">Dioxygenase</keyword>
<name>A0ABP9R7S5_9PSEU</name>
<evidence type="ECO:0000256" key="3">
    <source>
        <dbReference type="ARBA" id="ARBA00022964"/>
    </source>
</evidence>
<dbReference type="InterPro" id="IPR037151">
    <property type="entry name" value="AlkB-like_sf"/>
</dbReference>
<organism evidence="7 8">
    <name type="scientific">Pseudonocardia eucalypti</name>
    <dbReference type="NCBI Taxonomy" id="648755"/>
    <lineage>
        <taxon>Bacteria</taxon>
        <taxon>Bacillati</taxon>
        <taxon>Actinomycetota</taxon>
        <taxon>Actinomycetes</taxon>
        <taxon>Pseudonocardiales</taxon>
        <taxon>Pseudonocardiaceae</taxon>
        <taxon>Pseudonocardia</taxon>
    </lineage>
</organism>
<dbReference type="Pfam" id="PF13532">
    <property type="entry name" value="2OG-FeII_Oxy_2"/>
    <property type="match status" value="1"/>
</dbReference>
<keyword evidence="5" id="KW-0408">Iron</keyword>
<sequence length="239" mass="26109">MAGAMPEPAAPLPIPLPLPLPLPVESSRRERTEVAGGAVHLPDWLTVGEQRRLVGACRDWAREPAGMRATRLPSGGVMSVRTVCLGWHWRPYRYSRTTEDGAPVTPFPDWLAELGRRAVAEAYRDPAAGAAYRPDIALVNYYDHAAKMGLHQDKDELALEPVVSLSLGDRCVFRFGNPERRGRPWTDLELRSGDLFVFGGPSRLAYHGVPKTLPGTAPPEIGLPAGRLNITLRVSGLPV</sequence>
<keyword evidence="4" id="KW-0560">Oxidoreductase</keyword>
<keyword evidence="2" id="KW-0479">Metal-binding</keyword>
<proteinExistence type="predicted"/>
<evidence type="ECO:0000256" key="5">
    <source>
        <dbReference type="ARBA" id="ARBA00023004"/>
    </source>
</evidence>
<dbReference type="InterPro" id="IPR027450">
    <property type="entry name" value="AlkB-like"/>
</dbReference>
<dbReference type="InterPro" id="IPR005123">
    <property type="entry name" value="Oxoglu/Fe-dep_dioxygenase_dom"/>
</dbReference>
<gene>
    <name evidence="7" type="ORF">GCM10023321_72270</name>
</gene>
<evidence type="ECO:0000259" key="6">
    <source>
        <dbReference type="PROSITE" id="PS51471"/>
    </source>
</evidence>
<comment type="cofactor">
    <cofactor evidence="1">
        <name>Fe(2+)</name>
        <dbReference type="ChEBI" id="CHEBI:29033"/>
    </cofactor>
</comment>
<accession>A0ABP9R7S5</accession>
<dbReference type="PANTHER" id="PTHR16557">
    <property type="entry name" value="ALKYLATED DNA REPAIR PROTEIN ALKB-RELATED"/>
    <property type="match status" value="1"/>
</dbReference>
<evidence type="ECO:0000256" key="1">
    <source>
        <dbReference type="ARBA" id="ARBA00001954"/>
    </source>
</evidence>
<evidence type="ECO:0000313" key="8">
    <source>
        <dbReference type="Proteomes" id="UP001428817"/>
    </source>
</evidence>